<dbReference type="InterPro" id="IPR047007">
    <property type="entry name" value="XRN1_D1_sf"/>
</dbReference>
<proteinExistence type="predicted"/>
<sequence length="104" mass="11945">MAMSLVGNQVYINFLFLQEARVIALLDNLFRYTINPLMKSTQGIPHSWIISWKITAESLEYEYSKKMGTVTGPVEVIFHTQKLKCLKRMDDGALVKVFEDVESD</sequence>
<gene>
    <name evidence="3" type="ORF">PPACK8108_LOCUS25139</name>
    <name evidence="2" type="ORF">PPACK8108_LOCUS5838</name>
</gene>
<feature type="non-terminal residue" evidence="2">
    <location>
        <position position="104"/>
    </location>
</feature>
<dbReference type="AlphaFoldDB" id="A0AAV0AQZ8"/>
<dbReference type="EMBL" id="CALTRL010001131">
    <property type="protein sequence ID" value="CAH7671073.1"/>
    <property type="molecule type" value="Genomic_DNA"/>
</dbReference>
<evidence type="ECO:0000259" key="1">
    <source>
        <dbReference type="Pfam" id="PF18332"/>
    </source>
</evidence>
<evidence type="ECO:0000313" key="3">
    <source>
        <dbReference type="EMBL" id="CAH7689950.1"/>
    </source>
</evidence>
<reference evidence="2" key="1">
    <citation type="submission" date="2022-06" db="EMBL/GenBank/DDBJ databases">
        <authorList>
            <consortium name="SYNGENTA / RWTH Aachen University"/>
        </authorList>
    </citation>
    <scope>NUCLEOTIDE SEQUENCE</scope>
</reference>
<comment type="caution">
    <text evidence="2">The sequence shown here is derived from an EMBL/GenBank/DDBJ whole genome shotgun (WGS) entry which is preliminary data.</text>
</comment>
<dbReference type="Pfam" id="PF18332">
    <property type="entry name" value="XRN1_D1"/>
    <property type="match status" value="1"/>
</dbReference>
<evidence type="ECO:0000313" key="4">
    <source>
        <dbReference type="Proteomes" id="UP001153365"/>
    </source>
</evidence>
<name>A0AAV0AQZ8_PHAPC</name>
<dbReference type="Gene3D" id="2.170.260.40">
    <property type="match status" value="1"/>
</dbReference>
<accession>A0AAV0AQZ8</accession>
<organism evidence="2 4">
    <name type="scientific">Phakopsora pachyrhizi</name>
    <name type="common">Asian soybean rust disease fungus</name>
    <dbReference type="NCBI Taxonomy" id="170000"/>
    <lineage>
        <taxon>Eukaryota</taxon>
        <taxon>Fungi</taxon>
        <taxon>Dikarya</taxon>
        <taxon>Basidiomycota</taxon>
        <taxon>Pucciniomycotina</taxon>
        <taxon>Pucciniomycetes</taxon>
        <taxon>Pucciniales</taxon>
        <taxon>Phakopsoraceae</taxon>
        <taxon>Phakopsora</taxon>
    </lineage>
</organism>
<evidence type="ECO:0000313" key="2">
    <source>
        <dbReference type="EMBL" id="CAH7671073.1"/>
    </source>
</evidence>
<feature type="domain" description="5'-3' exoribonuclease 1 D1" evidence="1">
    <location>
        <begin position="2"/>
        <end position="102"/>
    </location>
</feature>
<dbReference type="Proteomes" id="UP001153365">
    <property type="component" value="Unassembled WGS sequence"/>
</dbReference>
<dbReference type="EMBL" id="CALTRL010006161">
    <property type="protein sequence ID" value="CAH7689950.1"/>
    <property type="molecule type" value="Genomic_DNA"/>
</dbReference>
<keyword evidence="4" id="KW-1185">Reference proteome</keyword>
<protein>
    <recommendedName>
        <fullName evidence="1">5'-3' exoribonuclease 1 D1 domain-containing protein</fullName>
    </recommendedName>
</protein>
<dbReference type="InterPro" id="IPR040992">
    <property type="entry name" value="XRN1_D1"/>
</dbReference>